<dbReference type="OrthoDB" id="4028076at2"/>
<evidence type="ECO:0000313" key="4">
    <source>
        <dbReference type="Proteomes" id="UP000192674"/>
    </source>
</evidence>
<sequence length="319" mass="34285">MTEITESVVLVGRTLNGRPTRWEVKGDQLFTVPGSELVTQRVRTVDGTTLVRRSLPDEPDETKRLLLDNEIRALARLTHAFSATGPFPALVGYDMDSPDPWALTADWRGVPASEVVGGLLRAGLEQFAGSLFQAVAYLGMVEVAHNSLRMDTVYLDGTSPQIVTFEHAAFFGEPRDDGRGAARPDDDVLAAGKVVHEAFTGVPVVGDHVDLAEVAWLGSQLPDVFGEPGARPSAIDVVRRLAPVSVPVLDVPDELRAGRAEFDEARKRKMPPQPDTVRISPVRPPQPAPGFPACNRVLLIAGALVVIALLVFVVLGGLS</sequence>
<dbReference type="Proteomes" id="UP000192674">
    <property type="component" value="Unassembled WGS sequence"/>
</dbReference>
<reference evidence="3 4" key="1">
    <citation type="submission" date="2017-04" db="EMBL/GenBank/DDBJ databases">
        <authorList>
            <person name="Afonso C.L."/>
            <person name="Miller P.J."/>
            <person name="Scott M.A."/>
            <person name="Spackman E."/>
            <person name="Goraichik I."/>
            <person name="Dimitrov K.M."/>
            <person name="Suarez D.L."/>
            <person name="Swayne D.E."/>
        </authorList>
    </citation>
    <scope>NUCLEOTIDE SEQUENCE [LARGE SCALE GENOMIC DNA]</scope>
    <source>
        <strain evidence="3 4">DSM 43828</strain>
    </source>
</reference>
<keyword evidence="2" id="KW-0812">Transmembrane</keyword>
<evidence type="ECO:0008006" key="5">
    <source>
        <dbReference type="Google" id="ProtNLM"/>
    </source>
</evidence>
<dbReference type="EMBL" id="FWXV01000031">
    <property type="protein sequence ID" value="SMD27610.1"/>
    <property type="molecule type" value="Genomic_DNA"/>
</dbReference>
<feature type="region of interest" description="Disordered" evidence="1">
    <location>
        <begin position="262"/>
        <end position="284"/>
    </location>
</feature>
<proteinExistence type="predicted"/>
<keyword evidence="2" id="KW-0472">Membrane</keyword>
<organism evidence="3 4">
    <name type="scientific">Kibdelosporangium aridum</name>
    <dbReference type="NCBI Taxonomy" id="2030"/>
    <lineage>
        <taxon>Bacteria</taxon>
        <taxon>Bacillati</taxon>
        <taxon>Actinomycetota</taxon>
        <taxon>Actinomycetes</taxon>
        <taxon>Pseudonocardiales</taxon>
        <taxon>Pseudonocardiaceae</taxon>
        <taxon>Kibdelosporangium</taxon>
    </lineage>
</organism>
<evidence type="ECO:0000313" key="3">
    <source>
        <dbReference type="EMBL" id="SMD27610.1"/>
    </source>
</evidence>
<protein>
    <recommendedName>
        <fullName evidence="5">Protein kinase domain-containing protein</fullName>
    </recommendedName>
</protein>
<accession>A0A1W2G0B0</accession>
<evidence type="ECO:0000256" key="1">
    <source>
        <dbReference type="SAM" id="MobiDB-lite"/>
    </source>
</evidence>
<keyword evidence="2" id="KW-1133">Transmembrane helix</keyword>
<gene>
    <name evidence="3" type="ORF">SAMN05661093_11220</name>
</gene>
<name>A0A1W2G0B0_KIBAR</name>
<keyword evidence="4" id="KW-1185">Reference proteome</keyword>
<feature type="transmembrane region" description="Helical" evidence="2">
    <location>
        <begin position="297"/>
        <end position="318"/>
    </location>
</feature>
<dbReference type="RefSeq" id="WP_084435095.1">
    <property type="nucleotide sequence ID" value="NZ_FWXV01000031.1"/>
</dbReference>
<evidence type="ECO:0000256" key="2">
    <source>
        <dbReference type="SAM" id="Phobius"/>
    </source>
</evidence>
<dbReference type="AlphaFoldDB" id="A0A1W2G0B0"/>